<evidence type="ECO:0000256" key="5">
    <source>
        <dbReference type="ARBA" id="ARBA00007882"/>
    </source>
</evidence>
<feature type="transmembrane region" description="Helical" evidence="18">
    <location>
        <begin position="329"/>
        <end position="346"/>
    </location>
</feature>
<evidence type="ECO:0000313" key="20">
    <source>
        <dbReference type="EMBL" id="CAH1154750.1"/>
    </source>
</evidence>
<keyword evidence="12 18" id="KW-1133">Transmembrane helix</keyword>
<evidence type="ECO:0000256" key="8">
    <source>
        <dbReference type="ARBA" id="ARBA00022692"/>
    </source>
</evidence>
<accession>A0A9P0GSP5</accession>
<dbReference type="PROSITE" id="PS50005">
    <property type="entry name" value="TPR"/>
    <property type="match status" value="1"/>
</dbReference>
<feature type="transmembrane region" description="Helical" evidence="18">
    <location>
        <begin position="387"/>
        <end position="406"/>
    </location>
</feature>
<evidence type="ECO:0000256" key="15">
    <source>
        <dbReference type="ARBA" id="ARBA00045102"/>
    </source>
</evidence>
<dbReference type="InterPro" id="IPR052943">
    <property type="entry name" value="TMTC_O-mannosyl-trnsfr"/>
</dbReference>
<dbReference type="InterPro" id="IPR011990">
    <property type="entry name" value="TPR-like_helical_dom_sf"/>
</dbReference>
<comment type="catalytic activity">
    <reaction evidence="15">
        <text>a di-trans,poly-cis-dolichyl beta-D-mannosyl phosphate + L-seryl-[protein] = 3-O-(alpha-D-mannosyl)-L-seryl-[protein] + a di-trans,poly-cis-dolichyl phosphate + H(+)</text>
        <dbReference type="Rhea" id="RHEA:17377"/>
        <dbReference type="Rhea" id="RHEA-COMP:9863"/>
        <dbReference type="Rhea" id="RHEA-COMP:13546"/>
        <dbReference type="Rhea" id="RHEA-COMP:19498"/>
        <dbReference type="Rhea" id="RHEA-COMP:19501"/>
        <dbReference type="ChEBI" id="CHEBI:15378"/>
        <dbReference type="ChEBI" id="CHEBI:29999"/>
        <dbReference type="ChEBI" id="CHEBI:57683"/>
        <dbReference type="ChEBI" id="CHEBI:58211"/>
        <dbReference type="ChEBI" id="CHEBI:137321"/>
        <dbReference type="EC" id="2.4.1.109"/>
    </reaction>
</comment>
<reference evidence="20" key="2">
    <citation type="submission" date="2022-10" db="EMBL/GenBank/DDBJ databases">
        <authorList>
            <consortium name="ENA_rothamsted_submissions"/>
            <consortium name="culmorum"/>
            <person name="King R."/>
        </authorList>
    </citation>
    <scope>NUCLEOTIDE SEQUENCE</scope>
</reference>
<dbReference type="InterPro" id="IPR019734">
    <property type="entry name" value="TPR_rpt"/>
</dbReference>
<comment type="function">
    <text evidence="1">Transfers mannosyl residues to the hydroxyl group of serine or threonine residues.</text>
</comment>
<keyword evidence="13 18" id="KW-0472">Membrane</keyword>
<feature type="transmembrane region" description="Helical" evidence="18">
    <location>
        <begin position="412"/>
        <end position="433"/>
    </location>
</feature>
<dbReference type="PANTHER" id="PTHR44809:SF1">
    <property type="entry name" value="PROTEIN O-MANNOSYL-TRANSFERASE TMTC1"/>
    <property type="match status" value="1"/>
</dbReference>
<dbReference type="GO" id="GO:0005783">
    <property type="term" value="C:endoplasmic reticulum"/>
    <property type="evidence" value="ECO:0007669"/>
    <property type="project" value="UniProtKB-SubCell"/>
</dbReference>
<evidence type="ECO:0000256" key="16">
    <source>
        <dbReference type="PROSITE-ProRule" id="PRU00339"/>
    </source>
</evidence>
<feature type="transmembrane region" description="Helical" evidence="18">
    <location>
        <begin position="242"/>
        <end position="264"/>
    </location>
</feature>
<keyword evidence="11" id="KW-0256">Endoplasmic reticulum</keyword>
<reference evidence="20" key="1">
    <citation type="submission" date="2022-01" db="EMBL/GenBank/DDBJ databases">
        <authorList>
            <person name="King R."/>
        </authorList>
    </citation>
    <scope>NUCLEOTIDE SEQUENCE</scope>
</reference>
<evidence type="ECO:0000256" key="9">
    <source>
        <dbReference type="ARBA" id="ARBA00022737"/>
    </source>
</evidence>
<evidence type="ECO:0000256" key="12">
    <source>
        <dbReference type="ARBA" id="ARBA00022989"/>
    </source>
</evidence>
<feature type="region of interest" description="Disordered" evidence="17">
    <location>
        <begin position="699"/>
        <end position="743"/>
    </location>
</feature>
<comment type="similarity">
    <text evidence="5">Belongs to the TMTC family.</text>
</comment>
<comment type="subcellular location">
    <subcellularLocation>
        <location evidence="3">Endoplasmic reticulum</location>
    </subcellularLocation>
    <subcellularLocation>
        <location evidence="2">Membrane</location>
        <topology evidence="2">Multi-pass membrane protein</topology>
    </subcellularLocation>
</comment>
<dbReference type="Proteomes" id="UP001153737">
    <property type="component" value="Chromosome 16"/>
</dbReference>
<dbReference type="PANTHER" id="PTHR44809">
    <property type="match status" value="1"/>
</dbReference>
<dbReference type="Pfam" id="PF08409">
    <property type="entry name" value="TMTC_DUF1736"/>
    <property type="match status" value="1"/>
</dbReference>
<evidence type="ECO:0000256" key="1">
    <source>
        <dbReference type="ARBA" id="ARBA00003582"/>
    </source>
</evidence>
<keyword evidence="8 18" id="KW-0812">Transmembrane</keyword>
<keyword evidence="7" id="KW-0808">Transferase</keyword>
<keyword evidence="10 16" id="KW-0802">TPR repeat</keyword>
<name>A0A9P0GSP5_PHACE</name>
<evidence type="ECO:0000256" key="3">
    <source>
        <dbReference type="ARBA" id="ARBA00004240"/>
    </source>
</evidence>
<dbReference type="OrthoDB" id="6783100at2759"/>
<evidence type="ECO:0000256" key="7">
    <source>
        <dbReference type="ARBA" id="ARBA00022679"/>
    </source>
</evidence>
<evidence type="ECO:0000256" key="17">
    <source>
        <dbReference type="SAM" id="MobiDB-lite"/>
    </source>
</evidence>
<organism evidence="20 21">
    <name type="scientific">Phaedon cochleariae</name>
    <name type="common">Mustard beetle</name>
    <dbReference type="NCBI Taxonomy" id="80249"/>
    <lineage>
        <taxon>Eukaryota</taxon>
        <taxon>Metazoa</taxon>
        <taxon>Ecdysozoa</taxon>
        <taxon>Arthropoda</taxon>
        <taxon>Hexapoda</taxon>
        <taxon>Insecta</taxon>
        <taxon>Pterygota</taxon>
        <taxon>Neoptera</taxon>
        <taxon>Endopterygota</taxon>
        <taxon>Coleoptera</taxon>
        <taxon>Polyphaga</taxon>
        <taxon>Cucujiformia</taxon>
        <taxon>Chrysomeloidea</taxon>
        <taxon>Chrysomelidae</taxon>
        <taxon>Chrysomelinae</taxon>
        <taxon>Chrysomelini</taxon>
        <taxon>Phaedon</taxon>
    </lineage>
</organism>
<feature type="domain" description="DUF1736" evidence="19">
    <location>
        <begin position="266"/>
        <end position="338"/>
    </location>
</feature>
<feature type="region of interest" description="Disordered" evidence="17">
    <location>
        <begin position="1"/>
        <end position="24"/>
    </location>
</feature>
<feature type="transmembrane region" description="Helical" evidence="18">
    <location>
        <begin position="284"/>
        <end position="308"/>
    </location>
</feature>
<comment type="pathway">
    <text evidence="4">Protein modification; protein glycosylation.</text>
</comment>
<dbReference type="EC" id="2.4.1.109" evidence="6"/>
<evidence type="ECO:0000313" key="21">
    <source>
        <dbReference type="Proteomes" id="UP001153737"/>
    </source>
</evidence>
<evidence type="ECO:0000256" key="6">
    <source>
        <dbReference type="ARBA" id="ARBA00012839"/>
    </source>
</evidence>
<dbReference type="EMBL" id="OU896722">
    <property type="protein sequence ID" value="CAH1154750.1"/>
    <property type="molecule type" value="Genomic_DNA"/>
</dbReference>
<dbReference type="Gene3D" id="1.25.40.10">
    <property type="entry name" value="Tetratricopeptide repeat domain"/>
    <property type="match status" value="3"/>
</dbReference>
<sequence length="756" mass="85609">MLSPAMGTDKPKRKPPRKAPQYGQPTSYACVLTAAILCYANGLRGDFVHDDIPAVTLNKDVLAVNPLGHVFGNDFWGTPMSDSHSHKSYRPLTTLTFRSNYTLFGLNPLWFHLTNVSLHALACVLFTRACLQVAGLRPPFATLAGLLFATHPIHTEAVTGIVGRADVLACVFFLISVLSYHGSEDGKHHTWISTFFGGLSMLAKETGITVFLLNLAHDFYLHWPSLRRTLTEMKWNRGSLQVANRASRILTSLGILLALRLAILQGSLPKFSQQDNPAAFHPSIYVRFLTFCYLAAFNWWLLICPSTLSHDWQMGSIPVVSSVNDSRNFLTLFCFLVLILLAVKSISELEDQKHTPVVLGLCLLVFPFLPATNLFVTVGFVVAERVLYIPSLGYILLVAYGIQLLWDKQVTHRQTVVSLTILLLVTGCLRTIARNRDWRSRESLLRAGLMMLPHNAKMHYNYANFLRDSSRTELAKSHYHTALRLWPSYASAHNNLGTLLSDMTEAENHFLAAIRHSSDHVNAHYNLGRLYRKYNRTSDSENMLSKCVMLEPKFTAAYVELTKLLGPDDPKLYQLLQHALQINPEDPFFGTQLAYWSERTGDYLQALVYYWRSLKSSPQHQEAVNGACKLLRKFGQKSRLFQLLTRWQLIRRIRIGEVLSNPGIYLQEWRLKTELRSRAKVYDDDSFYGNNVVISAFNSSDHSSEESESDETSLGEWPKQLEKKSDGTMPNPEGLENQRKDYKRAPLMVHSLLDSV</sequence>
<evidence type="ECO:0000256" key="11">
    <source>
        <dbReference type="ARBA" id="ARBA00022824"/>
    </source>
</evidence>
<comment type="catalytic activity">
    <reaction evidence="14">
        <text>a di-trans,poly-cis-dolichyl beta-D-mannosyl phosphate + L-threonyl-[protein] = 3-O-(alpha-D-mannosyl)-L-threonyl-[protein] + a di-trans,poly-cis-dolichyl phosphate + H(+)</text>
        <dbReference type="Rhea" id="RHEA:53396"/>
        <dbReference type="Rhea" id="RHEA-COMP:11060"/>
        <dbReference type="Rhea" id="RHEA-COMP:13547"/>
        <dbReference type="Rhea" id="RHEA-COMP:19498"/>
        <dbReference type="Rhea" id="RHEA-COMP:19501"/>
        <dbReference type="ChEBI" id="CHEBI:15378"/>
        <dbReference type="ChEBI" id="CHEBI:30013"/>
        <dbReference type="ChEBI" id="CHEBI:57683"/>
        <dbReference type="ChEBI" id="CHEBI:58211"/>
        <dbReference type="ChEBI" id="CHEBI:137323"/>
        <dbReference type="EC" id="2.4.1.109"/>
    </reaction>
</comment>
<dbReference type="AlphaFoldDB" id="A0A9P0GSP5"/>
<keyword evidence="21" id="KW-1185">Reference proteome</keyword>
<evidence type="ECO:0000256" key="13">
    <source>
        <dbReference type="ARBA" id="ARBA00023136"/>
    </source>
</evidence>
<evidence type="ECO:0000256" key="14">
    <source>
        <dbReference type="ARBA" id="ARBA00045085"/>
    </source>
</evidence>
<evidence type="ECO:0000256" key="4">
    <source>
        <dbReference type="ARBA" id="ARBA00004922"/>
    </source>
</evidence>
<feature type="transmembrane region" description="Helical" evidence="18">
    <location>
        <begin position="358"/>
        <end position="380"/>
    </location>
</feature>
<dbReference type="InterPro" id="IPR013618">
    <property type="entry name" value="TMTC_DUF1736"/>
</dbReference>
<dbReference type="GO" id="GO:0004169">
    <property type="term" value="F:dolichyl-phosphate-mannose-protein mannosyltransferase activity"/>
    <property type="evidence" value="ECO:0007669"/>
    <property type="project" value="UniProtKB-EC"/>
</dbReference>
<gene>
    <name evidence="20" type="ORF">PHAECO_LOCUS5285</name>
</gene>
<proteinExistence type="inferred from homology"/>
<feature type="repeat" description="TPR" evidence="16">
    <location>
        <begin position="521"/>
        <end position="554"/>
    </location>
</feature>
<dbReference type="GO" id="GO:0016020">
    <property type="term" value="C:membrane"/>
    <property type="evidence" value="ECO:0007669"/>
    <property type="project" value="UniProtKB-SubCell"/>
</dbReference>
<evidence type="ECO:0000256" key="10">
    <source>
        <dbReference type="ARBA" id="ARBA00022803"/>
    </source>
</evidence>
<dbReference type="SUPFAM" id="SSF48452">
    <property type="entry name" value="TPR-like"/>
    <property type="match status" value="1"/>
</dbReference>
<keyword evidence="9" id="KW-0677">Repeat</keyword>
<evidence type="ECO:0000256" key="2">
    <source>
        <dbReference type="ARBA" id="ARBA00004141"/>
    </source>
</evidence>
<evidence type="ECO:0000256" key="18">
    <source>
        <dbReference type="SAM" id="Phobius"/>
    </source>
</evidence>
<dbReference type="SMART" id="SM00028">
    <property type="entry name" value="TPR"/>
    <property type="match status" value="3"/>
</dbReference>
<protein>
    <recommendedName>
        <fullName evidence="6">dolichyl-phosphate-mannose--protein mannosyltransferase</fullName>
        <ecNumber evidence="6">2.4.1.109</ecNumber>
    </recommendedName>
</protein>
<evidence type="ECO:0000259" key="19">
    <source>
        <dbReference type="Pfam" id="PF08409"/>
    </source>
</evidence>